<keyword evidence="4 9" id="KW-1133">Transmembrane helix</keyword>
<evidence type="ECO:0000259" key="12">
    <source>
        <dbReference type="PROSITE" id="PS50885"/>
    </source>
</evidence>
<dbReference type="PANTHER" id="PTHR32089:SF119">
    <property type="entry name" value="METHYL-ACCEPTING CHEMOTAXIS PROTEIN CTPL"/>
    <property type="match status" value="1"/>
</dbReference>
<evidence type="ECO:0000259" key="11">
    <source>
        <dbReference type="PROSITE" id="PS50192"/>
    </source>
</evidence>
<proteinExistence type="inferred from homology"/>
<dbReference type="SMART" id="SM01358">
    <property type="entry name" value="HBM"/>
    <property type="match status" value="1"/>
</dbReference>
<evidence type="ECO:0000256" key="9">
    <source>
        <dbReference type="SAM" id="Phobius"/>
    </source>
</evidence>
<keyword evidence="14" id="KW-1185">Reference proteome</keyword>
<evidence type="ECO:0000256" key="7">
    <source>
        <dbReference type="ARBA" id="ARBA00029447"/>
    </source>
</evidence>
<accession>A0A437QCW0</accession>
<evidence type="ECO:0000256" key="5">
    <source>
        <dbReference type="ARBA" id="ARBA00023136"/>
    </source>
</evidence>
<comment type="caution">
    <text evidence="13">The sequence shown here is derived from an EMBL/GenBank/DDBJ whole genome shotgun (WGS) entry which is preliminary data.</text>
</comment>
<evidence type="ECO:0000256" key="2">
    <source>
        <dbReference type="ARBA" id="ARBA00022519"/>
    </source>
</evidence>
<keyword evidence="2" id="KW-1003">Cell membrane</keyword>
<keyword evidence="5 9" id="KW-0472">Membrane</keyword>
<dbReference type="GO" id="GO:0007165">
    <property type="term" value="P:signal transduction"/>
    <property type="evidence" value="ECO:0007669"/>
    <property type="project" value="UniProtKB-KW"/>
</dbReference>
<dbReference type="GO" id="GO:0004888">
    <property type="term" value="F:transmembrane signaling receptor activity"/>
    <property type="evidence" value="ECO:0007669"/>
    <property type="project" value="InterPro"/>
</dbReference>
<evidence type="ECO:0000256" key="1">
    <source>
        <dbReference type="ARBA" id="ARBA00004429"/>
    </source>
</evidence>
<dbReference type="SMART" id="SM00304">
    <property type="entry name" value="HAMP"/>
    <property type="match status" value="1"/>
</dbReference>
<dbReference type="CDD" id="cd11386">
    <property type="entry name" value="MCP_signal"/>
    <property type="match status" value="1"/>
</dbReference>
<feature type="domain" description="Methyl-accepting transducer" evidence="10">
    <location>
        <begin position="348"/>
        <end position="584"/>
    </location>
</feature>
<name>A0A437QCW0_9GAMM</name>
<evidence type="ECO:0000256" key="3">
    <source>
        <dbReference type="ARBA" id="ARBA00022692"/>
    </source>
</evidence>
<dbReference type="SUPFAM" id="SSF58104">
    <property type="entry name" value="Methyl-accepting chemotaxis protein (MCP) signaling domain"/>
    <property type="match status" value="1"/>
</dbReference>
<dbReference type="Pfam" id="PF00015">
    <property type="entry name" value="MCPsignal"/>
    <property type="match status" value="1"/>
</dbReference>
<evidence type="ECO:0000256" key="8">
    <source>
        <dbReference type="PROSITE-ProRule" id="PRU00284"/>
    </source>
</evidence>
<evidence type="ECO:0000256" key="6">
    <source>
        <dbReference type="ARBA" id="ARBA00023224"/>
    </source>
</evidence>
<comment type="similarity">
    <text evidence="7">Belongs to the methyl-accepting chemotaxis (MCP) protein family.</text>
</comment>
<dbReference type="PROSITE" id="PS50192">
    <property type="entry name" value="T_SNARE"/>
    <property type="match status" value="1"/>
</dbReference>
<keyword evidence="3 9" id="KW-0812">Transmembrane</keyword>
<dbReference type="InterPro" id="IPR000727">
    <property type="entry name" value="T_SNARE_dom"/>
</dbReference>
<feature type="domain" description="T-SNARE coiled-coil homology" evidence="11">
    <location>
        <begin position="543"/>
        <end position="597"/>
    </location>
</feature>
<dbReference type="InterPro" id="IPR004090">
    <property type="entry name" value="Chemotax_Me-accpt_rcpt"/>
</dbReference>
<evidence type="ECO:0000313" key="13">
    <source>
        <dbReference type="EMBL" id="RVU32285.1"/>
    </source>
</evidence>
<dbReference type="RefSeq" id="WP_127692454.1">
    <property type="nucleotide sequence ID" value="NZ_SACQ01000001.1"/>
</dbReference>
<reference evidence="13 14" key="1">
    <citation type="submission" date="2019-01" db="EMBL/GenBank/DDBJ databases">
        <authorList>
            <person name="Chen W.-M."/>
        </authorList>
    </citation>
    <scope>NUCLEOTIDE SEQUENCE [LARGE SCALE GENOMIC DNA]</scope>
    <source>
        <strain evidence="13 14">HPM-16</strain>
    </source>
</reference>
<dbReference type="PRINTS" id="PR00260">
    <property type="entry name" value="CHEMTRNSDUCR"/>
</dbReference>
<evidence type="ECO:0000256" key="4">
    <source>
        <dbReference type="ARBA" id="ARBA00022989"/>
    </source>
</evidence>
<comment type="subcellular location">
    <subcellularLocation>
        <location evidence="1">Cell inner membrane</location>
        <topology evidence="1">Multi-pass membrane protein</topology>
    </subcellularLocation>
</comment>
<feature type="transmembrane region" description="Helical" evidence="9">
    <location>
        <begin position="7"/>
        <end position="27"/>
    </location>
</feature>
<dbReference type="FunFam" id="1.10.287.950:FF:000001">
    <property type="entry name" value="Methyl-accepting chemotaxis sensory transducer"/>
    <property type="match status" value="1"/>
</dbReference>
<keyword evidence="2" id="KW-0997">Cell inner membrane</keyword>
<gene>
    <name evidence="13" type="ORF">EOE65_01135</name>
</gene>
<keyword evidence="6 8" id="KW-0807">Transducer</keyword>
<feature type="domain" description="HAMP" evidence="12">
    <location>
        <begin position="290"/>
        <end position="343"/>
    </location>
</feature>
<dbReference type="GO" id="GO:0005886">
    <property type="term" value="C:plasma membrane"/>
    <property type="evidence" value="ECO:0007669"/>
    <property type="project" value="UniProtKB-SubCell"/>
</dbReference>
<dbReference type="PANTHER" id="PTHR32089">
    <property type="entry name" value="METHYL-ACCEPTING CHEMOTAXIS PROTEIN MCPB"/>
    <property type="match status" value="1"/>
</dbReference>
<evidence type="ECO:0000259" key="10">
    <source>
        <dbReference type="PROSITE" id="PS50111"/>
    </source>
</evidence>
<dbReference type="EMBL" id="SACQ01000001">
    <property type="protein sequence ID" value="RVU32285.1"/>
    <property type="molecule type" value="Genomic_DNA"/>
</dbReference>
<organism evidence="13 14">
    <name type="scientific">Neptunomonas marina</name>
    <dbReference type="NCBI Taxonomy" id="1815562"/>
    <lineage>
        <taxon>Bacteria</taxon>
        <taxon>Pseudomonadati</taxon>
        <taxon>Pseudomonadota</taxon>
        <taxon>Gammaproteobacteria</taxon>
        <taxon>Oceanospirillales</taxon>
        <taxon>Oceanospirillaceae</taxon>
        <taxon>Neptunomonas</taxon>
    </lineage>
</organism>
<protein>
    <submittedName>
        <fullName evidence="13">Methyl-accepting chemotaxis protein</fullName>
    </submittedName>
</protein>
<dbReference type="AlphaFoldDB" id="A0A437QCW0"/>
<dbReference type="GO" id="GO:0006935">
    <property type="term" value="P:chemotaxis"/>
    <property type="evidence" value="ECO:0007669"/>
    <property type="project" value="InterPro"/>
</dbReference>
<dbReference type="Gene3D" id="1.10.287.950">
    <property type="entry name" value="Methyl-accepting chemotaxis protein"/>
    <property type="match status" value="1"/>
</dbReference>
<dbReference type="InterPro" id="IPR004089">
    <property type="entry name" value="MCPsignal_dom"/>
</dbReference>
<evidence type="ECO:0000313" key="14">
    <source>
        <dbReference type="Proteomes" id="UP000282818"/>
    </source>
</evidence>
<sequence length="621" mass="68427">MTVRHKLLALVAFIVLSTAALFFLNLFTVEKVLQFEDALLKINEVKVRKLKLIDSENRFIIHKSDQTLSKFDSDLVTYKQALTELQDRIHQIGLQPSILSDLNRTSESYATAFSELAEQYHTIGFDQNSGLRGKLRSAVKSVETDLRASNNLEILAQVLQLRRVEKDFMLRFDKKYVDSFAKEHDKIKEIIAAQPLSTAETDTKLRKLETYRQGFLLLTQGYEKAGLSEKSGLRANLISHAQASNEHLQRVADKVGRFSEEGIQELQTLSAAIAISLITIALVISALIAKSIIGPITLLNVTMNTARKNKDLTLTFQPSTQDEFATIAENFNGMMEEFRRVIEHVYTASNALNQSAAQVSNISQQTHQGFAAQRDEVLQVSSAIREMNTAMKDISTSTEMSANTAQNAQSNAVTSQTAIRKTIENMRHIATDAEQSSKAIIDLEKESNAISAVLDVIKGIAEQTNLLALNAAIEAARAGDSGRGFAVVADEVRALAARTQTSTVEIEEMIASLQNQTTNFSNMIRSLTELSLTSANDAQGCIKSIDNIIEGAHHIVDMTTQVASAVEEQSAVAHNITSNTDNINEIVEHSSLKVNENALASDDVSKQATLLKETISQFKVR</sequence>
<dbReference type="InterPro" id="IPR003660">
    <property type="entry name" value="HAMP_dom"/>
</dbReference>
<dbReference type="InterPro" id="IPR032255">
    <property type="entry name" value="HBM"/>
</dbReference>
<dbReference type="PROSITE" id="PS50111">
    <property type="entry name" value="CHEMOTAXIS_TRANSDUC_2"/>
    <property type="match status" value="1"/>
</dbReference>
<dbReference type="SMART" id="SM00283">
    <property type="entry name" value="MA"/>
    <property type="match status" value="1"/>
</dbReference>
<dbReference type="Proteomes" id="UP000282818">
    <property type="component" value="Unassembled WGS sequence"/>
</dbReference>
<dbReference type="Pfam" id="PF00672">
    <property type="entry name" value="HAMP"/>
    <property type="match status" value="1"/>
</dbReference>
<dbReference type="PROSITE" id="PS50885">
    <property type="entry name" value="HAMP"/>
    <property type="match status" value="1"/>
</dbReference>